<dbReference type="Proteomes" id="UP001152795">
    <property type="component" value="Unassembled WGS sequence"/>
</dbReference>
<evidence type="ECO:0000313" key="1">
    <source>
        <dbReference type="EMBL" id="CAB3983242.1"/>
    </source>
</evidence>
<dbReference type="PANTHER" id="PTHR47018">
    <property type="entry name" value="CXC DOMAIN-CONTAINING PROTEIN-RELATED"/>
    <property type="match status" value="1"/>
</dbReference>
<sequence length="365" mass="42246">MSFCTAVAKIFKDAGLQDIMIESEIVAPGSLKGVLSGKHYNCCVRAHKMMYEVMERLRFQAFEKTLSTLEKGDIHAIDINVQEDKERRKFMEICASDKVTDMKMLYDLFIEKQCEENPLFAFWSKYIEMVQLLLLYIRATRTSDWTLHLSSLRSMIPCFFATDRVNYSRYAPCYWLEMMCLDETHPWNVRHVFFFFICSLLKLWLQALHRTGPYKGKMNMDSQVWHVVKQLNRQDSKMKGGMVGMTLNKGAAHRWLMGRVEGSAITKQCEAMANVTEVTRLRKNLDKTRIEADEKAVEDVTKTIKSMINPFANEHDELVHLASGTIAPLQVAEDMKTMLQKGETAAVEFMKTHIISDLNQTYTQR</sequence>
<accession>A0A7D9DF02</accession>
<name>A0A7D9DF02_PARCT</name>
<gene>
    <name evidence="1" type="ORF">PACLA_8A005148</name>
</gene>
<dbReference type="OrthoDB" id="6021232at2759"/>
<evidence type="ECO:0000313" key="2">
    <source>
        <dbReference type="Proteomes" id="UP001152795"/>
    </source>
</evidence>
<reference evidence="1" key="1">
    <citation type="submission" date="2020-04" db="EMBL/GenBank/DDBJ databases">
        <authorList>
            <person name="Alioto T."/>
            <person name="Alioto T."/>
            <person name="Gomez Garrido J."/>
        </authorList>
    </citation>
    <scope>NUCLEOTIDE SEQUENCE</scope>
    <source>
        <strain evidence="1">A484AB</strain>
    </source>
</reference>
<dbReference type="PANTHER" id="PTHR47018:SF3">
    <property type="entry name" value="MYCBP-ASSOCIATED PROTEIN"/>
    <property type="match status" value="1"/>
</dbReference>
<protein>
    <submittedName>
        <fullName evidence="1">Uncharacterized protein</fullName>
    </submittedName>
</protein>
<proteinExistence type="predicted"/>
<keyword evidence="2" id="KW-1185">Reference proteome</keyword>
<organism evidence="1 2">
    <name type="scientific">Paramuricea clavata</name>
    <name type="common">Red gorgonian</name>
    <name type="synonym">Violescent sea-whip</name>
    <dbReference type="NCBI Taxonomy" id="317549"/>
    <lineage>
        <taxon>Eukaryota</taxon>
        <taxon>Metazoa</taxon>
        <taxon>Cnidaria</taxon>
        <taxon>Anthozoa</taxon>
        <taxon>Octocorallia</taxon>
        <taxon>Malacalcyonacea</taxon>
        <taxon>Plexauridae</taxon>
        <taxon>Paramuricea</taxon>
    </lineage>
</organism>
<dbReference type="AlphaFoldDB" id="A0A7D9DF02"/>
<comment type="caution">
    <text evidence="1">The sequence shown here is derived from an EMBL/GenBank/DDBJ whole genome shotgun (WGS) entry which is preliminary data.</text>
</comment>
<dbReference type="EMBL" id="CACRXK020000592">
    <property type="protein sequence ID" value="CAB3983242.1"/>
    <property type="molecule type" value="Genomic_DNA"/>
</dbReference>